<organism evidence="1 2">
    <name type="scientific">Smittium mucronatum</name>
    <dbReference type="NCBI Taxonomy" id="133383"/>
    <lineage>
        <taxon>Eukaryota</taxon>
        <taxon>Fungi</taxon>
        <taxon>Fungi incertae sedis</taxon>
        <taxon>Zoopagomycota</taxon>
        <taxon>Kickxellomycotina</taxon>
        <taxon>Harpellomycetes</taxon>
        <taxon>Harpellales</taxon>
        <taxon>Legeriomycetaceae</taxon>
        <taxon>Smittium</taxon>
    </lineage>
</organism>
<proteinExistence type="predicted"/>
<evidence type="ECO:0000313" key="2">
    <source>
        <dbReference type="Proteomes" id="UP000187455"/>
    </source>
</evidence>
<name>A0A1R0GTT8_9FUNG</name>
<dbReference type="AlphaFoldDB" id="A0A1R0GTT8"/>
<accession>A0A1R0GTT8</accession>
<reference evidence="1 2" key="1">
    <citation type="journal article" date="2016" name="Mol. Biol. Evol.">
        <title>Genome-Wide Survey of Gut Fungi (Harpellales) Reveals the First Horizontally Transferred Ubiquitin Gene from a Mosquito Host.</title>
        <authorList>
            <person name="Wang Y."/>
            <person name="White M.M."/>
            <person name="Kvist S."/>
            <person name="Moncalvo J.M."/>
        </authorList>
    </citation>
    <scope>NUCLEOTIDE SEQUENCE [LARGE SCALE GENOMIC DNA]</scope>
    <source>
        <strain evidence="1 2">ALG-7-W6</strain>
    </source>
</reference>
<sequence>MLSSIIARRLTTAAASKSLRASSVIGNNISIESFQSNPNIAQAEQITATSNDCIKSYLFEDDADAPWNLKSINVTPNHVQQIKLCPENNPEFPFIKE</sequence>
<protein>
    <submittedName>
        <fullName evidence="1">Uncharacterized protein</fullName>
    </submittedName>
</protein>
<evidence type="ECO:0000313" key="1">
    <source>
        <dbReference type="EMBL" id="OLY80291.1"/>
    </source>
</evidence>
<keyword evidence="2" id="KW-1185">Reference proteome</keyword>
<gene>
    <name evidence="1" type="ORF">AYI68_g5618</name>
</gene>
<dbReference type="Proteomes" id="UP000187455">
    <property type="component" value="Unassembled WGS sequence"/>
</dbReference>
<dbReference type="EMBL" id="LSSL01003597">
    <property type="protein sequence ID" value="OLY80291.1"/>
    <property type="molecule type" value="Genomic_DNA"/>
</dbReference>
<comment type="caution">
    <text evidence="1">The sequence shown here is derived from an EMBL/GenBank/DDBJ whole genome shotgun (WGS) entry which is preliminary data.</text>
</comment>